<keyword evidence="5 7" id="KW-1133">Transmembrane helix</keyword>
<dbReference type="Proteomes" id="UP000688137">
    <property type="component" value="Unassembled WGS sequence"/>
</dbReference>
<evidence type="ECO:0000259" key="8">
    <source>
        <dbReference type="SMART" id="SM00014"/>
    </source>
</evidence>
<dbReference type="InterPro" id="IPR000326">
    <property type="entry name" value="PAP2/HPO"/>
</dbReference>
<accession>A0A8S1NGB8</accession>
<dbReference type="CDD" id="cd01610">
    <property type="entry name" value="PAP2_like"/>
    <property type="match status" value="1"/>
</dbReference>
<feature type="transmembrane region" description="Helical" evidence="7">
    <location>
        <begin position="358"/>
        <end position="379"/>
    </location>
</feature>
<dbReference type="Pfam" id="PF01569">
    <property type="entry name" value="PAP2"/>
    <property type="match status" value="1"/>
</dbReference>
<evidence type="ECO:0000256" key="2">
    <source>
        <dbReference type="ARBA" id="ARBA00022692"/>
    </source>
</evidence>
<protein>
    <recommendedName>
        <fullName evidence="8">Phosphatidic acid phosphatase type 2/haloperoxidase domain-containing protein</fullName>
    </recommendedName>
</protein>
<evidence type="ECO:0000256" key="6">
    <source>
        <dbReference type="ARBA" id="ARBA00023136"/>
    </source>
</evidence>
<evidence type="ECO:0000256" key="1">
    <source>
        <dbReference type="ARBA" id="ARBA00004477"/>
    </source>
</evidence>
<dbReference type="AlphaFoldDB" id="A0A8S1NGB8"/>
<evidence type="ECO:0000313" key="10">
    <source>
        <dbReference type="Proteomes" id="UP000688137"/>
    </source>
</evidence>
<dbReference type="GO" id="GO:0005789">
    <property type="term" value="C:endoplasmic reticulum membrane"/>
    <property type="evidence" value="ECO:0007669"/>
    <property type="project" value="UniProtKB-SubCell"/>
</dbReference>
<dbReference type="PANTHER" id="PTHR14969">
    <property type="entry name" value="SPHINGOSINE-1-PHOSPHATE PHOSPHOHYDROLASE"/>
    <property type="match status" value="1"/>
</dbReference>
<evidence type="ECO:0000256" key="5">
    <source>
        <dbReference type="ARBA" id="ARBA00022989"/>
    </source>
</evidence>
<evidence type="ECO:0000256" key="7">
    <source>
        <dbReference type="SAM" id="Phobius"/>
    </source>
</evidence>
<proteinExistence type="predicted"/>
<feature type="transmembrane region" description="Helical" evidence="7">
    <location>
        <begin position="7"/>
        <end position="27"/>
    </location>
</feature>
<comment type="caution">
    <text evidence="9">The sequence shown here is derived from an EMBL/GenBank/DDBJ whole genome shotgun (WGS) entry which is preliminary data.</text>
</comment>
<feature type="transmembrane region" description="Helical" evidence="7">
    <location>
        <begin position="331"/>
        <end position="352"/>
    </location>
</feature>
<feature type="transmembrane region" description="Helical" evidence="7">
    <location>
        <begin position="226"/>
        <end position="245"/>
    </location>
</feature>
<feature type="transmembrane region" description="Helical" evidence="7">
    <location>
        <begin position="154"/>
        <end position="176"/>
    </location>
</feature>
<feature type="transmembrane region" description="Helical" evidence="7">
    <location>
        <begin position="124"/>
        <end position="142"/>
    </location>
</feature>
<reference evidence="9" key="1">
    <citation type="submission" date="2021-01" db="EMBL/GenBank/DDBJ databases">
        <authorList>
            <consortium name="Genoscope - CEA"/>
            <person name="William W."/>
        </authorList>
    </citation>
    <scope>NUCLEOTIDE SEQUENCE</scope>
</reference>
<feature type="transmembrane region" description="Helical" evidence="7">
    <location>
        <begin position="47"/>
        <end position="68"/>
    </location>
</feature>
<comment type="subcellular location">
    <subcellularLocation>
        <location evidence="1">Endoplasmic reticulum membrane</location>
        <topology evidence="1">Multi-pass membrane protein</topology>
    </subcellularLocation>
</comment>
<dbReference type="EMBL" id="CAJJDM010000090">
    <property type="protein sequence ID" value="CAD8091112.1"/>
    <property type="molecule type" value="Genomic_DNA"/>
</dbReference>
<keyword evidence="3" id="KW-0378">Hydrolase</keyword>
<keyword evidence="10" id="KW-1185">Reference proteome</keyword>
<evidence type="ECO:0000256" key="3">
    <source>
        <dbReference type="ARBA" id="ARBA00022801"/>
    </source>
</evidence>
<dbReference type="PANTHER" id="PTHR14969:SF28">
    <property type="entry name" value="DIHYDROSPHINGOSINE 1-PHOSPHATE PHOSPHATASE LCB3-RELATED"/>
    <property type="match status" value="1"/>
</dbReference>
<dbReference type="GO" id="GO:0042392">
    <property type="term" value="F:sphingosine-1-phosphate phosphatase activity"/>
    <property type="evidence" value="ECO:0007669"/>
    <property type="project" value="TreeGrafter"/>
</dbReference>
<name>A0A8S1NGB8_PARPR</name>
<sequence>MRTFILSTLFLGIYIILDIILNELMWESNTKLTIYLQNKEFKGEQEIMTFFSNWLNIFPGIALLVFMFKENKLGAILYGCMIMFIISFNSLLKNIYHQPRPFWTEEDIKGLQCNKEFGKPSGHAMQSSLMCFLLPCILFPAIWRDQENLKYPKLLRVIIITIIIIWTLITGFSRIFFGAHTYGQVLLGWIYSGYIMINYMTYIHERLLNYFKTCLVTGGPGIGRRVIYISILVTFIWSMISYLFYRLNSNEILINNAEIQLWLDAMLRKCTSQINPYKFKSASVLQNNCFNNSFQILFIFFILLGTKLCGGTYDESKFSQNFAKLKWKLKLYRVVLLLVLLLIVEPFVFFIVTEHLSAVIFFQTIPICFFGGFVLTYFYPKALFHLGLNIEGDFLNSENRIITTKIHANANEV</sequence>
<keyword evidence="6 7" id="KW-0472">Membrane</keyword>
<evidence type="ECO:0000256" key="4">
    <source>
        <dbReference type="ARBA" id="ARBA00022824"/>
    </source>
</evidence>
<dbReference type="OMA" id="FFIVTEH"/>
<dbReference type="SMART" id="SM00014">
    <property type="entry name" value="acidPPc"/>
    <property type="match status" value="1"/>
</dbReference>
<feature type="domain" description="Phosphatidic acid phosphatase type 2/haloperoxidase" evidence="8">
    <location>
        <begin position="73"/>
        <end position="201"/>
    </location>
</feature>
<keyword evidence="2 7" id="KW-0812">Transmembrane</keyword>
<organism evidence="9 10">
    <name type="scientific">Paramecium primaurelia</name>
    <dbReference type="NCBI Taxonomy" id="5886"/>
    <lineage>
        <taxon>Eukaryota</taxon>
        <taxon>Sar</taxon>
        <taxon>Alveolata</taxon>
        <taxon>Ciliophora</taxon>
        <taxon>Intramacronucleata</taxon>
        <taxon>Oligohymenophorea</taxon>
        <taxon>Peniculida</taxon>
        <taxon>Parameciidae</taxon>
        <taxon>Paramecium</taxon>
    </lineage>
</organism>
<gene>
    <name evidence="9" type="ORF">PPRIM_AZ9-3.1.T0870136</name>
</gene>
<feature type="transmembrane region" description="Helical" evidence="7">
    <location>
        <begin position="293"/>
        <end position="310"/>
    </location>
</feature>
<feature type="transmembrane region" description="Helical" evidence="7">
    <location>
        <begin position="182"/>
        <end position="202"/>
    </location>
</feature>
<evidence type="ECO:0000313" key="9">
    <source>
        <dbReference type="EMBL" id="CAD8091112.1"/>
    </source>
</evidence>
<feature type="transmembrane region" description="Helical" evidence="7">
    <location>
        <begin position="75"/>
        <end position="92"/>
    </location>
</feature>
<keyword evidence="4" id="KW-0256">Endoplasmic reticulum</keyword>